<dbReference type="GO" id="GO:0030036">
    <property type="term" value="P:actin cytoskeleton organization"/>
    <property type="evidence" value="ECO:0007669"/>
    <property type="project" value="TreeGrafter"/>
</dbReference>
<feature type="compositionally biased region" description="Polar residues" evidence="6">
    <location>
        <begin position="360"/>
        <end position="374"/>
    </location>
</feature>
<dbReference type="PROSITE" id="PS50190">
    <property type="entry name" value="SEC7"/>
    <property type="match status" value="1"/>
</dbReference>
<proteinExistence type="inferred from homology"/>
<feature type="compositionally biased region" description="Basic and acidic residues" evidence="6">
    <location>
        <begin position="348"/>
        <end position="358"/>
    </location>
</feature>
<dbReference type="SUPFAM" id="SSF48425">
    <property type="entry name" value="Sec7 domain"/>
    <property type="match status" value="1"/>
</dbReference>
<evidence type="ECO:0000256" key="1">
    <source>
        <dbReference type="ARBA" id="ARBA00004496"/>
    </source>
</evidence>
<dbReference type="InterPro" id="IPR035999">
    <property type="entry name" value="Sec7_dom_sf"/>
</dbReference>
<dbReference type="CDD" id="cd00171">
    <property type="entry name" value="Sec7"/>
    <property type="match status" value="1"/>
</dbReference>
<dbReference type="InterPro" id="IPR033742">
    <property type="entry name" value="IQSEC_PH"/>
</dbReference>
<dbReference type="GO" id="GO:0032012">
    <property type="term" value="P:regulation of ARF protein signal transduction"/>
    <property type="evidence" value="ECO:0007669"/>
    <property type="project" value="InterPro"/>
</dbReference>
<dbReference type="Gene3D" id="1.10.1000.11">
    <property type="entry name" value="Arf Nucleotide-binding Site Opener,domain 2"/>
    <property type="match status" value="1"/>
</dbReference>
<dbReference type="PANTHER" id="PTHR10663">
    <property type="entry name" value="GUANYL-NUCLEOTIDE EXCHANGE FACTOR"/>
    <property type="match status" value="1"/>
</dbReference>
<dbReference type="InterPro" id="IPR011993">
    <property type="entry name" value="PH-like_dom_sf"/>
</dbReference>
<name>A0A814E319_9BILA</name>
<comment type="subcellular location">
    <subcellularLocation>
        <location evidence="1">Cytoplasm</location>
    </subcellularLocation>
</comment>
<dbReference type="Pfam" id="PF16453">
    <property type="entry name" value="IQ_SEC7_PH"/>
    <property type="match status" value="1"/>
</dbReference>
<evidence type="ECO:0000313" key="9">
    <source>
        <dbReference type="EMBL" id="CAF3737790.1"/>
    </source>
</evidence>
<feature type="region of interest" description="Disordered" evidence="6">
    <location>
        <begin position="170"/>
        <end position="203"/>
    </location>
</feature>
<feature type="domain" description="SEC7" evidence="7">
    <location>
        <begin position="510"/>
        <end position="702"/>
    </location>
</feature>
<evidence type="ECO:0000313" key="8">
    <source>
        <dbReference type="EMBL" id="CAF0963998.1"/>
    </source>
</evidence>
<dbReference type="OrthoDB" id="430364at2759"/>
<feature type="region of interest" description="Disordered" evidence="6">
    <location>
        <begin position="348"/>
        <end position="374"/>
    </location>
</feature>
<keyword evidence="10" id="KW-1185">Reference proteome</keyword>
<gene>
    <name evidence="8" type="ORF">GPM918_LOCUS11879</name>
    <name evidence="9" type="ORF">SRO942_LOCUS11880</name>
</gene>
<keyword evidence="3" id="KW-0963">Cytoplasm</keyword>
<dbReference type="AlphaFoldDB" id="A0A814E319"/>
<sequence>LTNGFQKAFILPNECSSTSSTLTSVSMKQKAQYTESLLKPSPSLKLHHHHPQKRPMVHFDTNALNSFHLKNTAAMLNSTSSSSKLQYELSQDLQDKQIEMLERKYGGGLCAKRAASIIQRAFRRYKLETNFRLICETAKTNKRLSRTFSEQQRPLFSFYQEKIATTPILKPCLRMRKSDTTPISNEKENNSSSSSSSNTPTNEHFIDRKIDLPSVNFEHFIEGNEKTQQQLEHQHDKSLRKPTKRVLIVTDNDKNMLDSLIKEETSSKDIENSLRLCTLASKARPVFGEARTNSDFVDEQQSSIVLVESSIKDIPKIHVPSSIDWFKNTSDSNFYKDLTGSPLECRKLSPRADIKPEPPTRSSKTKISVARSANDSKMTRPLLSPYVTSPIWKRKVTLDIDNSRLSNLSETSDSSDLLESPSLSITAFSQSSTTSSDRDNMSLQSNSSTNDSYSNSSYSNRNSATSLESQPSSVQQIPTIYEQQMDNNKIETRNLTIDPSLEGQERILAIKANETYRRRCYRAGLNVFNKKPERGIQYLINNRFLEPNPQAVARFLLTRKGLSRQMIGEYLGNLQNHFAMQVLHAFAAEMDFQEQPIDIALRKFQSSFRLPGEAQKIEQLMKVFGQRYYQTNLLNTQCRSPDTIFILAFAIIMLNTDLHSRNIKSDKKMKLEQFIKNLKGIDDGEDLDPIYLKGIYERIKTKEFRPDSDHVTQCAKFEQTLIGKKPSLIAPHRRLVCYCRLYEIHDLTKRERLTAHQREVFLFNDLLVITKISNKKRNQIQYTFRHGFRLSGMNLYLFETSHYQHGIRLVRKPDTNQTHLITFNARNEHDRTKFCEDLKEAIMEMDEMESLRIQSELDKLRLSWSPLPREDTNGSITTTTTTTIQSTLPTTIDYSIVDSKRNHIRPLSRTLSNSMLDITNTNGNGTSFISTTEQLRRRNSQCSLLNS</sequence>
<dbReference type="Gene3D" id="2.30.29.30">
    <property type="entry name" value="Pleckstrin-homology domain (PH domain)/Phosphotyrosine-binding domain (PTB)"/>
    <property type="match status" value="1"/>
</dbReference>
<dbReference type="Proteomes" id="UP000663829">
    <property type="component" value="Unassembled WGS sequence"/>
</dbReference>
<comment type="caution">
    <text evidence="8">The sequence shown here is derived from an EMBL/GenBank/DDBJ whole genome shotgun (WGS) entry which is preliminary data.</text>
</comment>
<evidence type="ECO:0000256" key="2">
    <source>
        <dbReference type="ARBA" id="ARBA00006248"/>
    </source>
</evidence>
<dbReference type="GO" id="GO:0005085">
    <property type="term" value="F:guanyl-nucleotide exchange factor activity"/>
    <property type="evidence" value="ECO:0007669"/>
    <property type="project" value="InterPro"/>
</dbReference>
<keyword evidence="4" id="KW-0597">Phosphoprotein</keyword>
<evidence type="ECO:0000256" key="4">
    <source>
        <dbReference type="ARBA" id="ARBA00022553"/>
    </source>
</evidence>
<dbReference type="CDD" id="cd13318">
    <property type="entry name" value="PH_IQSEC"/>
    <property type="match status" value="1"/>
</dbReference>
<organism evidence="8 10">
    <name type="scientific">Didymodactylos carnosus</name>
    <dbReference type="NCBI Taxonomy" id="1234261"/>
    <lineage>
        <taxon>Eukaryota</taxon>
        <taxon>Metazoa</taxon>
        <taxon>Spiralia</taxon>
        <taxon>Gnathifera</taxon>
        <taxon>Rotifera</taxon>
        <taxon>Eurotatoria</taxon>
        <taxon>Bdelloidea</taxon>
        <taxon>Philodinida</taxon>
        <taxon>Philodinidae</taxon>
        <taxon>Didymodactylos</taxon>
    </lineage>
</organism>
<feature type="compositionally biased region" description="Low complexity" evidence="6">
    <location>
        <begin position="445"/>
        <end position="466"/>
    </location>
</feature>
<keyword evidence="5" id="KW-0175">Coiled coil</keyword>
<dbReference type="EMBL" id="CAJNOQ010002533">
    <property type="protein sequence ID" value="CAF0963998.1"/>
    <property type="molecule type" value="Genomic_DNA"/>
</dbReference>
<protein>
    <recommendedName>
        <fullName evidence="7">SEC7 domain-containing protein</fullName>
    </recommendedName>
</protein>
<dbReference type="PANTHER" id="PTHR10663:SF342">
    <property type="entry name" value="FI21420P1"/>
    <property type="match status" value="1"/>
</dbReference>
<accession>A0A814E319</accession>
<dbReference type="SUPFAM" id="SSF50729">
    <property type="entry name" value="PH domain-like"/>
    <property type="match status" value="1"/>
</dbReference>
<dbReference type="InterPro" id="IPR023394">
    <property type="entry name" value="Sec7_C_sf"/>
</dbReference>
<dbReference type="GO" id="GO:0005737">
    <property type="term" value="C:cytoplasm"/>
    <property type="evidence" value="ECO:0007669"/>
    <property type="project" value="UniProtKB-SubCell"/>
</dbReference>
<dbReference type="InterPro" id="IPR000904">
    <property type="entry name" value="Sec7_dom"/>
</dbReference>
<comment type="similarity">
    <text evidence="2">Belongs to the BRAG family.</text>
</comment>
<feature type="non-terminal residue" evidence="8">
    <location>
        <position position="1"/>
    </location>
</feature>
<evidence type="ECO:0000259" key="7">
    <source>
        <dbReference type="PROSITE" id="PS50190"/>
    </source>
</evidence>
<dbReference type="FunFam" id="1.10.220.20:FF:000001">
    <property type="entry name" value="IQ motif and SEC7 domain-containing protein 1"/>
    <property type="match status" value="1"/>
</dbReference>
<dbReference type="Gene3D" id="1.10.220.20">
    <property type="match status" value="1"/>
</dbReference>
<evidence type="ECO:0000256" key="3">
    <source>
        <dbReference type="ARBA" id="ARBA00022490"/>
    </source>
</evidence>
<evidence type="ECO:0000256" key="5">
    <source>
        <dbReference type="ARBA" id="ARBA00023054"/>
    </source>
</evidence>
<dbReference type="FunFam" id="1.10.1000.11:FF:000009">
    <property type="entry name" value="IQ motif and SEC7 domain-containing protein"/>
    <property type="match status" value="1"/>
</dbReference>
<dbReference type="Proteomes" id="UP000681722">
    <property type="component" value="Unassembled WGS sequence"/>
</dbReference>
<dbReference type="EMBL" id="CAJOBC010002533">
    <property type="protein sequence ID" value="CAF3737790.1"/>
    <property type="molecule type" value="Genomic_DNA"/>
</dbReference>
<dbReference type="Pfam" id="PF01369">
    <property type="entry name" value="Sec7"/>
    <property type="match status" value="1"/>
</dbReference>
<reference evidence="8" key="1">
    <citation type="submission" date="2021-02" db="EMBL/GenBank/DDBJ databases">
        <authorList>
            <person name="Nowell W R."/>
        </authorList>
    </citation>
    <scope>NUCLEOTIDE SEQUENCE</scope>
</reference>
<feature type="region of interest" description="Disordered" evidence="6">
    <location>
        <begin position="429"/>
        <end position="475"/>
    </location>
</feature>
<evidence type="ECO:0000256" key="6">
    <source>
        <dbReference type="SAM" id="MobiDB-lite"/>
    </source>
</evidence>
<dbReference type="SMART" id="SM00222">
    <property type="entry name" value="Sec7"/>
    <property type="match status" value="1"/>
</dbReference>
<evidence type="ECO:0000313" key="10">
    <source>
        <dbReference type="Proteomes" id="UP000663829"/>
    </source>
</evidence>